<dbReference type="EMBL" id="JANRHJ010000014">
    <property type="protein sequence ID" value="MCR8874847.1"/>
    <property type="molecule type" value="Genomic_DNA"/>
</dbReference>
<dbReference type="InterPro" id="IPR018193">
    <property type="entry name" value="Glyc_kinase_flavodox-like_fold"/>
</dbReference>
<dbReference type="InterPro" id="IPR036129">
    <property type="entry name" value="Glycerate_kinase_sf"/>
</dbReference>
<dbReference type="PIRSF" id="PIRSF006078">
    <property type="entry name" value="GlxK"/>
    <property type="match status" value="1"/>
</dbReference>
<name>A0AAW5N6B4_9BACT</name>
<dbReference type="AlphaFoldDB" id="A0AAW5N6B4"/>
<dbReference type="Proteomes" id="UP001204579">
    <property type="component" value="Unassembled WGS sequence"/>
</dbReference>
<keyword evidence="6" id="KW-1185">Reference proteome</keyword>
<evidence type="ECO:0000256" key="1">
    <source>
        <dbReference type="ARBA" id="ARBA00006284"/>
    </source>
</evidence>
<evidence type="ECO:0000256" key="2">
    <source>
        <dbReference type="ARBA" id="ARBA00022679"/>
    </source>
</evidence>
<comment type="similarity">
    <text evidence="1 4">Belongs to the glycerate kinase type-1 family.</text>
</comment>
<organism evidence="5 6">
    <name type="scientific">Phocaeicola barnesiae</name>
    <dbReference type="NCBI Taxonomy" id="376804"/>
    <lineage>
        <taxon>Bacteria</taxon>
        <taxon>Pseudomonadati</taxon>
        <taxon>Bacteroidota</taxon>
        <taxon>Bacteroidia</taxon>
        <taxon>Bacteroidales</taxon>
        <taxon>Bacteroidaceae</taxon>
        <taxon>Phocaeicola</taxon>
    </lineage>
</organism>
<dbReference type="PANTHER" id="PTHR21599">
    <property type="entry name" value="GLYCERATE KINASE"/>
    <property type="match status" value="1"/>
</dbReference>
<gene>
    <name evidence="5" type="ORF">NW209_12655</name>
</gene>
<sequence>MQKIILAIDSYKGCLSSIEAEQAASEGIHKVFPSCQTVCLPVADGGEGILSILMEATQGSYIQLEAHDPLMRIRPTSYGILGDGETVAIEMARISGLPLLREEERNPLLTNTYGTGELILDALWKGYRKFLIGIGGSATNDAGMGMLQALGYRFYTTDHRLLESGGAQLAQIAYIDTSEVSPLLREAQFTVACDVTNPFYGPQGAAYVFAPQKGASTEDVRMLDTGLQHFAGIVHAATGTAVDTLPGAGAAGGLGGSLAAFFHASLRPGIELILDILQLDKLLSDADLVITGEGHSDRQTLMGKVPMGVLKRAQKAEVPTLLLSGGIEDREALNEAGFLAAFSTTPYPQPLEQAMQLDTARQNIRETTAQICRIYTGQKT</sequence>
<dbReference type="PANTHER" id="PTHR21599:SF0">
    <property type="entry name" value="GLYCERATE KINASE"/>
    <property type="match status" value="1"/>
</dbReference>
<keyword evidence="3 4" id="KW-0418">Kinase</keyword>
<protein>
    <submittedName>
        <fullName evidence="5">Glycerate kinase</fullName>
    </submittedName>
</protein>
<evidence type="ECO:0000313" key="5">
    <source>
        <dbReference type="EMBL" id="MCR8874847.1"/>
    </source>
</evidence>
<dbReference type="GO" id="GO:0008887">
    <property type="term" value="F:glycerate kinase activity"/>
    <property type="evidence" value="ECO:0007669"/>
    <property type="project" value="UniProtKB-UniRule"/>
</dbReference>
<evidence type="ECO:0000313" key="6">
    <source>
        <dbReference type="Proteomes" id="UP001204579"/>
    </source>
</evidence>
<evidence type="ECO:0000256" key="3">
    <source>
        <dbReference type="ARBA" id="ARBA00022777"/>
    </source>
</evidence>
<proteinExistence type="inferred from homology"/>
<reference evidence="5 6" key="1">
    <citation type="submission" date="2022-08" db="EMBL/GenBank/DDBJ databases">
        <authorList>
            <person name="Zeman M."/>
            <person name="Kubasova T."/>
        </authorList>
    </citation>
    <scope>NUCLEOTIDE SEQUENCE [LARGE SCALE GENOMIC DNA]</scope>
    <source>
        <strain evidence="5 6">ET62</strain>
    </source>
</reference>
<dbReference type="NCBIfam" id="TIGR00045">
    <property type="entry name" value="glycerate kinase"/>
    <property type="match status" value="1"/>
</dbReference>
<dbReference type="Gene3D" id="3.90.1510.10">
    <property type="entry name" value="Glycerate kinase, domain 2"/>
    <property type="match status" value="1"/>
</dbReference>
<dbReference type="GO" id="GO:0031388">
    <property type="term" value="P:organic acid phosphorylation"/>
    <property type="evidence" value="ECO:0007669"/>
    <property type="project" value="UniProtKB-UniRule"/>
</dbReference>
<dbReference type="InterPro" id="IPR004381">
    <property type="entry name" value="Glycerate_kinase"/>
</dbReference>
<keyword evidence="2 4" id="KW-0808">Transferase</keyword>
<dbReference type="InterPro" id="IPR018197">
    <property type="entry name" value="Glycerate_kinase_RE-like"/>
</dbReference>
<evidence type="ECO:0000256" key="4">
    <source>
        <dbReference type="PIRNR" id="PIRNR006078"/>
    </source>
</evidence>
<dbReference type="RefSeq" id="WP_022338982.1">
    <property type="nucleotide sequence ID" value="NZ_CAUCAW010000023.1"/>
</dbReference>
<comment type="caution">
    <text evidence="5">The sequence shown here is derived from an EMBL/GenBank/DDBJ whole genome shotgun (WGS) entry which is preliminary data.</text>
</comment>
<dbReference type="SUPFAM" id="SSF110738">
    <property type="entry name" value="Glycerate kinase I"/>
    <property type="match status" value="1"/>
</dbReference>
<accession>A0AAW5N6B4</accession>
<dbReference type="Pfam" id="PF02595">
    <property type="entry name" value="Gly_kinase"/>
    <property type="match status" value="1"/>
</dbReference>
<dbReference type="Gene3D" id="3.40.50.10350">
    <property type="entry name" value="Glycerate kinase, domain 1"/>
    <property type="match status" value="1"/>
</dbReference>